<sequence>MVVPESLQTLNKYARFWTVGCPSGGQGMCHTYAIRLLVLAINVGTIWALNGARVDGDLSWVAQLAGMVMQLNYFLTWRQARTHLSFENLIKARERTIHLLEDGGRPDLAKKVDEEIIKSASRGRCYTDNIIIFLLCAPAAWQIIGKGNAVRAIVFQICFAATDHMNNMSGFDWSVLCQLHSLQVELFHDTLEVAFTDLATATSQEEERRFSVSEGAGGAQEKGGGVARQPTNVELLESTEFFKEEWVLQMSVKFVDICKTIALTTEHLGKWKAFDIFSMIATAGLIGFQMLVDRVTIEALVIVAGTLFFSISNIMDAVATNKQLKRVRALSWDCYGELMSHSLLFKGEEDVEAGSSLSYKQIVNSAKHLLNIIQTSREGLKIGDVEYSLDLVKKILSISFSFGMVIFKTANLTEFTGEPMVDRFTGDANSTLADVIGYLKE</sequence>
<organism evidence="2 3">
    <name type="scientific">Tetraparma gracilis</name>
    <dbReference type="NCBI Taxonomy" id="2962635"/>
    <lineage>
        <taxon>Eukaryota</taxon>
        <taxon>Sar</taxon>
        <taxon>Stramenopiles</taxon>
        <taxon>Ochrophyta</taxon>
        <taxon>Bolidophyceae</taxon>
        <taxon>Parmales</taxon>
        <taxon>Triparmaceae</taxon>
        <taxon>Tetraparma</taxon>
    </lineage>
</organism>
<feature type="region of interest" description="Disordered" evidence="1">
    <location>
        <begin position="206"/>
        <end position="227"/>
    </location>
</feature>
<proteinExistence type="predicted"/>
<gene>
    <name evidence="2" type="ORF">TeGR_g2419</name>
</gene>
<comment type="caution">
    <text evidence="2">The sequence shown here is derived from an EMBL/GenBank/DDBJ whole genome shotgun (WGS) entry which is preliminary data.</text>
</comment>
<keyword evidence="3" id="KW-1185">Reference proteome</keyword>
<evidence type="ECO:0000313" key="3">
    <source>
        <dbReference type="Proteomes" id="UP001165060"/>
    </source>
</evidence>
<protein>
    <recommendedName>
        <fullName evidence="4">Odorant receptor</fullName>
    </recommendedName>
</protein>
<evidence type="ECO:0000313" key="2">
    <source>
        <dbReference type="EMBL" id="GMI20677.1"/>
    </source>
</evidence>
<accession>A0ABQ6M6R9</accession>
<evidence type="ECO:0000256" key="1">
    <source>
        <dbReference type="SAM" id="MobiDB-lite"/>
    </source>
</evidence>
<reference evidence="2 3" key="1">
    <citation type="journal article" date="2023" name="Commun. Biol.">
        <title>Genome analysis of Parmales, the sister group of diatoms, reveals the evolutionary specialization of diatoms from phago-mixotrophs to photoautotrophs.</title>
        <authorList>
            <person name="Ban H."/>
            <person name="Sato S."/>
            <person name="Yoshikawa S."/>
            <person name="Yamada K."/>
            <person name="Nakamura Y."/>
            <person name="Ichinomiya M."/>
            <person name="Sato N."/>
            <person name="Blanc-Mathieu R."/>
            <person name="Endo H."/>
            <person name="Kuwata A."/>
            <person name="Ogata H."/>
        </authorList>
    </citation>
    <scope>NUCLEOTIDE SEQUENCE [LARGE SCALE GENOMIC DNA]</scope>
</reference>
<name>A0ABQ6M6R9_9STRA</name>
<dbReference type="EMBL" id="BRYB01001214">
    <property type="protein sequence ID" value="GMI20677.1"/>
    <property type="molecule type" value="Genomic_DNA"/>
</dbReference>
<feature type="compositionally biased region" description="Gly residues" evidence="1">
    <location>
        <begin position="215"/>
        <end position="226"/>
    </location>
</feature>
<dbReference type="Proteomes" id="UP001165060">
    <property type="component" value="Unassembled WGS sequence"/>
</dbReference>
<evidence type="ECO:0008006" key="4">
    <source>
        <dbReference type="Google" id="ProtNLM"/>
    </source>
</evidence>